<gene>
    <name evidence="3" type="ORF">Rumeso_00533</name>
</gene>
<accession>A0A017HTT1</accession>
<dbReference type="Proteomes" id="UP000019666">
    <property type="component" value="Unassembled WGS sequence"/>
</dbReference>
<evidence type="ECO:0000313" key="4">
    <source>
        <dbReference type="Proteomes" id="UP000019666"/>
    </source>
</evidence>
<dbReference type="RefSeq" id="WP_037281195.1">
    <property type="nucleotide sequence ID" value="NZ_KK088582.1"/>
</dbReference>
<dbReference type="STRING" id="442562.Rumeso_00533"/>
<feature type="region of interest" description="Disordered" evidence="1">
    <location>
        <begin position="1"/>
        <end position="31"/>
    </location>
</feature>
<dbReference type="EMBL" id="AOSK01000021">
    <property type="protein sequence ID" value="EYD77806.1"/>
    <property type="molecule type" value="Genomic_DNA"/>
</dbReference>
<evidence type="ECO:0000256" key="1">
    <source>
        <dbReference type="SAM" id="MobiDB-lite"/>
    </source>
</evidence>
<keyword evidence="2" id="KW-1133">Transmembrane helix</keyword>
<keyword evidence="2" id="KW-0812">Transmembrane</keyword>
<dbReference type="HOGENOM" id="CLU_186930_0_0_5"/>
<feature type="transmembrane region" description="Helical" evidence="2">
    <location>
        <begin position="33"/>
        <end position="51"/>
    </location>
</feature>
<reference evidence="3 4" key="1">
    <citation type="submission" date="2013-02" db="EMBL/GenBank/DDBJ databases">
        <authorList>
            <person name="Fiebig A."/>
            <person name="Goeker M."/>
            <person name="Klenk H.-P.P."/>
        </authorList>
    </citation>
    <scope>NUCLEOTIDE SEQUENCE [LARGE SCALE GENOMIC DNA]</scope>
    <source>
        <strain evidence="3 4">DSM 19309</strain>
    </source>
</reference>
<dbReference type="Pfam" id="PF17272">
    <property type="entry name" value="DUF5337"/>
    <property type="match status" value="1"/>
</dbReference>
<feature type="transmembrane region" description="Helical" evidence="2">
    <location>
        <begin position="57"/>
        <end position="81"/>
    </location>
</feature>
<feature type="compositionally biased region" description="Pro residues" evidence="1">
    <location>
        <begin position="14"/>
        <end position="24"/>
    </location>
</feature>
<protein>
    <recommendedName>
        <fullName evidence="5">DUF5337 domain-containing protein</fullName>
    </recommendedName>
</protein>
<evidence type="ECO:0008006" key="5">
    <source>
        <dbReference type="Google" id="ProtNLM"/>
    </source>
</evidence>
<keyword evidence="4" id="KW-1185">Reference proteome</keyword>
<evidence type="ECO:0000256" key="2">
    <source>
        <dbReference type="SAM" id="Phobius"/>
    </source>
</evidence>
<keyword evidence="2" id="KW-0472">Membrane</keyword>
<comment type="caution">
    <text evidence="3">The sequence shown here is derived from an EMBL/GenBank/DDBJ whole genome shotgun (WGS) entry which is preliminary data.</text>
</comment>
<proteinExistence type="predicted"/>
<evidence type="ECO:0000313" key="3">
    <source>
        <dbReference type="EMBL" id="EYD77806.1"/>
    </source>
</evidence>
<dbReference type="AlphaFoldDB" id="A0A017HTT1"/>
<name>A0A017HTT1_9RHOB</name>
<dbReference type="InterPro" id="IPR020308">
    <property type="entry name" value="Uncharacterised_Ynq1"/>
</dbReference>
<organism evidence="3 4">
    <name type="scientific">Rubellimicrobium mesophilum DSM 19309</name>
    <dbReference type="NCBI Taxonomy" id="442562"/>
    <lineage>
        <taxon>Bacteria</taxon>
        <taxon>Pseudomonadati</taxon>
        <taxon>Pseudomonadota</taxon>
        <taxon>Alphaproteobacteria</taxon>
        <taxon>Rhodobacterales</taxon>
        <taxon>Roseobacteraceae</taxon>
        <taxon>Rubellimicrobium</taxon>
    </lineage>
</organism>
<sequence>MSRPAAPLTDPRRAPAPPPRPAPDPKATRAGRTAAAVLAGTGLFWMIATWAAEAWGWSIRVQALCDLFALAGFGFGLYLTWQAWRIGRAHKG</sequence>